<feature type="domain" description="Methyltransferase type 11" evidence="1">
    <location>
        <begin position="38"/>
        <end position="132"/>
    </location>
</feature>
<dbReference type="Proteomes" id="UP000233766">
    <property type="component" value="Unassembled WGS sequence"/>
</dbReference>
<dbReference type="SUPFAM" id="SSF53335">
    <property type="entry name" value="S-adenosyl-L-methionine-dependent methyltransferases"/>
    <property type="match status" value="1"/>
</dbReference>
<gene>
    <name evidence="2" type="ORF">ATK86_6856</name>
</gene>
<evidence type="ECO:0000313" key="2">
    <source>
        <dbReference type="EMBL" id="PKV82369.1"/>
    </source>
</evidence>
<dbReference type="CDD" id="cd02440">
    <property type="entry name" value="AdoMet_MTases"/>
    <property type="match status" value="1"/>
</dbReference>
<keyword evidence="2" id="KW-0489">Methyltransferase</keyword>
<dbReference type="Gene3D" id="3.40.50.150">
    <property type="entry name" value="Vaccinia Virus protein VP39"/>
    <property type="match status" value="1"/>
</dbReference>
<protein>
    <submittedName>
        <fullName evidence="2">Methyltransferase family protein</fullName>
    </submittedName>
</protein>
<dbReference type="EMBL" id="PJMW01000002">
    <property type="protein sequence ID" value="PKV82369.1"/>
    <property type="molecule type" value="Genomic_DNA"/>
</dbReference>
<dbReference type="PANTHER" id="PTHR45036">
    <property type="entry name" value="METHYLTRANSFERASE LIKE 7B"/>
    <property type="match status" value="1"/>
</dbReference>
<dbReference type="PANTHER" id="PTHR45036:SF1">
    <property type="entry name" value="METHYLTRANSFERASE LIKE 7A"/>
    <property type="match status" value="1"/>
</dbReference>
<keyword evidence="2" id="KW-0808">Transferase</keyword>
<name>A0A2N3VL92_9NOCA</name>
<sequence>MGFYTDRILPHLTDKVCGVAQNGPLRERTCAGLHGAVLEVGFGSGNNIGFYPDAVERVSGVEPADTAWKIAAKRVAGSATPIERAGLDGQSLPFPEASFDTALSTFTLCTIPDVAAALAEIRRVLRPGGTLHFVEHGLAPEESVQTWQHRLDPIQQKIAGGCHLNRDIPGLIADAGFEITELDRFYQPGAPKALAALSLGVAGRR</sequence>
<accession>A0A2N3VL92</accession>
<evidence type="ECO:0000259" key="1">
    <source>
        <dbReference type="Pfam" id="PF08241"/>
    </source>
</evidence>
<dbReference type="GO" id="GO:0032259">
    <property type="term" value="P:methylation"/>
    <property type="evidence" value="ECO:0007669"/>
    <property type="project" value="UniProtKB-KW"/>
</dbReference>
<dbReference type="InterPro" id="IPR029063">
    <property type="entry name" value="SAM-dependent_MTases_sf"/>
</dbReference>
<dbReference type="RefSeq" id="WP_101468820.1">
    <property type="nucleotide sequence ID" value="NZ_PJMW01000002.1"/>
</dbReference>
<dbReference type="InterPro" id="IPR013216">
    <property type="entry name" value="Methyltransf_11"/>
</dbReference>
<comment type="caution">
    <text evidence="2">The sequence shown here is derived from an EMBL/GenBank/DDBJ whole genome shotgun (WGS) entry which is preliminary data.</text>
</comment>
<evidence type="ECO:0000313" key="3">
    <source>
        <dbReference type="Proteomes" id="UP000233766"/>
    </source>
</evidence>
<dbReference type="Pfam" id="PF08241">
    <property type="entry name" value="Methyltransf_11"/>
    <property type="match status" value="1"/>
</dbReference>
<dbReference type="AlphaFoldDB" id="A0A2N3VL92"/>
<organism evidence="2 3">
    <name type="scientific">Nocardia fluminea</name>
    <dbReference type="NCBI Taxonomy" id="134984"/>
    <lineage>
        <taxon>Bacteria</taxon>
        <taxon>Bacillati</taxon>
        <taxon>Actinomycetota</taxon>
        <taxon>Actinomycetes</taxon>
        <taxon>Mycobacteriales</taxon>
        <taxon>Nocardiaceae</taxon>
        <taxon>Nocardia</taxon>
    </lineage>
</organism>
<proteinExistence type="predicted"/>
<reference evidence="2 3" key="1">
    <citation type="submission" date="2017-12" db="EMBL/GenBank/DDBJ databases">
        <title>Sequencing the genomes of 1000 Actinobacteria strains.</title>
        <authorList>
            <person name="Klenk H.-P."/>
        </authorList>
    </citation>
    <scope>NUCLEOTIDE SEQUENCE [LARGE SCALE GENOMIC DNA]</scope>
    <source>
        <strain evidence="2 3">DSM 44489</strain>
    </source>
</reference>
<dbReference type="GO" id="GO:0008757">
    <property type="term" value="F:S-adenosylmethionine-dependent methyltransferase activity"/>
    <property type="evidence" value="ECO:0007669"/>
    <property type="project" value="InterPro"/>
</dbReference>
<dbReference type="InterPro" id="IPR052356">
    <property type="entry name" value="Thiol_S-MT"/>
</dbReference>
<dbReference type="OrthoDB" id="65624at2"/>
<keyword evidence="3" id="KW-1185">Reference proteome</keyword>